<dbReference type="InterPro" id="IPR057454">
    <property type="entry name" value="Bud3_C"/>
</dbReference>
<proteinExistence type="predicted"/>
<feature type="compositionally biased region" description="Polar residues" evidence="2">
    <location>
        <begin position="1201"/>
        <end position="1217"/>
    </location>
</feature>
<feature type="region of interest" description="Disordered" evidence="2">
    <location>
        <begin position="1178"/>
        <end position="1374"/>
    </location>
</feature>
<feature type="compositionally biased region" description="Polar residues" evidence="2">
    <location>
        <begin position="1130"/>
        <end position="1150"/>
    </location>
</feature>
<feature type="domain" description="DH" evidence="3">
    <location>
        <begin position="248"/>
        <end position="463"/>
    </location>
</feature>
<dbReference type="Gene3D" id="1.20.900.10">
    <property type="entry name" value="Dbl homology (DH) domain"/>
    <property type="match status" value="1"/>
</dbReference>
<dbReference type="EMBL" id="MU007079">
    <property type="protein sequence ID" value="KAF2423632.1"/>
    <property type="molecule type" value="Genomic_DNA"/>
</dbReference>
<dbReference type="Proteomes" id="UP000800235">
    <property type="component" value="Unassembled WGS sequence"/>
</dbReference>
<evidence type="ECO:0000259" key="3">
    <source>
        <dbReference type="PROSITE" id="PS50010"/>
    </source>
</evidence>
<evidence type="ECO:0000313" key="4">
    <source>
        <dbReference type="EMBL" id="KAF2423632.1"/>
    </source>
</evidence>
<dbReference type="GO" id="GO:0005737">
    <property type="term" value="C:cytoplasm"/>
    <property type="evidence" value="ECO:0007669"/>
    <property type="project" value="TreeGrafter"/>
</dbReference>
<dbReference type="PANTHER" id="PTHR22834:SF21">
    <property type="entry name" value="GUANYL NUCLEOTIDE EXCHANGE FACTOR, PUTATIVE (AFU_ORTHOLOGUE AFUA_5G11890)-RELATED"/>
    <property type="match status" value="1"/>
</dbReference>
<feature type="compositionally biased region" description="Low complexity" evidence="2">
    <location>
        <begin position="1235"/>
        <end position="1245"/>
    </location>
</feature>
<protein>
    <recommendedName>
        <fullName evidence="3">DH domain-containing protein</fullName>
    </recommendedName>
</protein>
<dbReference type="PROSITE" id="PS50010">
    <property type="entry name" value="DH_2"/>
    <property type="match status" value="1"/>
</dbReference>
<accession>A0A9P4NIZ3</accession>
<dbReference type="SMART" id="SM00325">
    <property type="entry name" value="RhoGEF"/>
    <property type="match status" value="1"/>
</dbReference>
<dbReference type="InterPro" id="IPR051492">
    <property type="entry name" value="Dynamin-Rho_GEF"/>
</dbReference>
<keyword evidence="1" id="KW-0175">Coiled coil</keyword>
<name>A0A9P4NIZ3_9PEZI</name>
<dbReference type="Pfam" id="PF00621">
    <property type="entry name" value="RhoGEF"/>
    <property type="match status" value="1"/>
</dbReference>
<feature type="compositionally biased region" description="Low complexity" evidence="2">
    <location>
        <begin position="1071"/>
        <end position="1081"/>
    </location>
</feature>
<feature type="region of interest" description="Disordered" evidence="2">
    <location>
        <begin position="1050"/>
        <end position="1082"/>
    </location>
</feature>
<evidence type="ECO:0000313" key="5">
    <source>
        <dbReference type="Proteomes" id="UP000800235"/>
    </source>
</evidence>
<evidence type="ECO:0000256" key="1">
    <source>
        <dbReference type="SAM" id="Coils"/>
    </source>
</evidence>
<dbReference type="GO" id="GO:0005085">
    <property type="term" value="F:guanyl-nucleotide exchange factor activity"/>
    <property type="evidence" value="ECO:0007669"/>
    <property type="project" value="InterPro"/>
</dbReference>
<dbReference type="InterPro" id="IPR032634">
    <property type="entry name" value="Gef2/Nod1_dom"/>
</dbReference>
<keyword evidence="5" id="KW-1185">Reference proteome</keyword>
<feature type="compositionally biased region" description="Polar residues" evidence="2">
    <location>
        <begin position="1313"/>
        <end position="1327"/>
    </location>
</feature>
<dbReference type="Pfam" id="PF17114">
    <property type="entry name" value="Nod1"/>
    <property type="match status" value="1"/>
</dbReference>
<feature type="region of interest" description="Disordered" evidence="2">
    <location>
        <begin position="824"/>
        <end position="861"/>
    </location>
</feature>
<comment type="caution">
    <text evidence="4">The sequence shown here is derived from an EMBL/GenBank/DDBJ whole genome shotgun (WGS) entry which is preliminary data.</text>
</comment>
<feature type="region of interest" description="Disordered" evidence="2">
    <location>
        <begin position="1402"/>
        <end position="1436"/>
    </location>
</feature>
<dbReference type="PANTHER" id="PTHR22834">
    <property type="entry name" value="NUCLEAR FUSION PROTEIN FUS2"/>
    <property type="match status" value="1"/>
</dbReference>
<dbReference type="SUPFAM" id="SSF48065">
    <property type="entry name" value="DBL homology domain (DH-domain)"/>
    <property type="match status" value="1"/>
</dbReference>
<reference evidence="4" key="1">
    <citation type="journal article" date="2020" name="Stud. Mycol.">
        <title>101 Dothideomycetes genomes: a test case for predicting lifestyles and emergence of pathogens.</title>
        <authorList>
            <person name="Haridas S."/>
            <person name="Albert R."/>
            <person name="Binder M."/>
            <person name="Bloem J."/>
            <person name="Labutti K."/>
            <person name="Salamov A."/>
            <person name="Andreopoulos B."/>
            <person name="Baker S."/>
            <person name="Barry K."/>
            <person name="Bills G."/>
            <person name="Bluhm B."/>
            <person name="Cannon C."/>
            <person name="Castanera R."/>
            <person name="Culley D."/>
            <person name="Daum C."/>
            <person name="Ezra D."/>
            <person name="Gonzalez J."/>
            <person name="Henrissat B."/>
            <person name="Kuo A."/>
            <person name="Liang C."/>
            <person name="Lipzen A."/>
            <person name="Lutzoni F."/>
            <person name="Magnuson J."/>
            <person name="Mondo S."/>
            <person name="Nolan M."/>
            <person name="Ohm R."/>
            <person name="Pangilinan J."/>
            <person name="Park H.-J."/>
            <person name="Ramirez L."/>
            <person name="Alfaro M."/>
            <person name="Sun H."/>
            <person name="Tritt A."/>
            <person name="Yoshinaga Y."/>
            <person name="Zwiers L.-H."/>
            <person name="Turgeon B."/>
            <person name="Goodwin S."/>
            <person name="Spatafora J."/>
            <person name="Crous P."/>
            <person name="Grigoriev I."/>
        </authorList>
    </citation>
    <scope>NUCLEOTIDE SEQUENCE</scope>
    <source>
        <strain evidence="4">CBS 130266</strain>
    </source>
</reference>
<dbReference type="InterPro" id="IPR035899">
    <property type="entry name" value="DBL_dom_sf"/>
</dbReference>
<evidence type="ECO:0000256" key="2">
    <source>
        <dbReference type="SAM" id="MobiDB-lite"/>
    </source>
</evidence>
<organism evidence="4 5">
    <name type="scientific">Tothia fuscella</name>
    <dbReference type="NCBI Taxonomy" id="1048955"/>
    <lineage>
        <taxon>Eukaryota</taxon>
        <taxon>Fungi</taxon>
        <taxon>Dikarya</taxon>
        <taxon>Ascomycota</taxon>
        <taxon>Pezizomycotina</taxon>
        <taxon>Dothideomycetes</taxon>
        <taxon>Pleosporomycetidae</taxon>
        <taxon>Venturiales</taxon>
        <taxon>Cylindrosympodiaceae</taxon>
        <taxon>Tothia</taxon>
    </lineage>
</organism>
<feature type="compositionally biased region" description="Polar residues" evidence="2">
    <location>
        <begin position="1423"/>
        <end position="1433"/>
    </location>
</feature>
<feature type="region of interest" description="Disordered" evidence="2">
    <location>
        <begin position="1096"/>
        <end position="1163"/>
    </location>
</feature>
<feature type="compositionally biased region" description="Basic and acidic residues" evidence="2">
    <location>
        <begin position="1103"/>
        <end position="1114"/>
    </location>
</feature>
<dbReference type="Pfam" id="PF25351">
    <property type="entry name" value="PH_BUD3_C"/>
    <property type="match status" value="1"/>
</dbReference>
<dbReference type="OrthoDB" id="4066896at2759"/>
<dbReference type="GO" id="GO:0032955">
    <property type="term" value="P:regulation of division septum assembly"/>
    <property type="evidence" value="ECO:0007669"/>
    <property type="project" value="TreeGrafter"/>
</dbReference>
<feature type="coiled-coil region" evidence="1">
    <location>
        <begin position="1506"/>
        <end position="1540"/>
    </location>
</feature>
<gene>
    <name evidence="4" type="ORF">EJ08DRAFT_639782</name>
</gene>
<sequence>MVNLVAPPPTLQADSLELYYVVDDLLSRSPILIFYGPAATPAASVANNSRIQAHIFSPAGFQSFHRLSVVPGSPLYSAVQCLPREEQGDEICRGLAFSLFKYFTELPLPAKQAWEAQPTALGSMRSAPTLFTDAHAGILASRMVRVENVAEVLGDVTQALAEQSLSWLDLDIVLPPGTTKPLEMGGRDSILPQPSDEDIAGHRYGAYAPLIKLFGEVAFLPTSRLKRAPSKPTALNRKATFTREQKEIVRREMVDLLDSEERYVEKIGELVHNVASDFREKARTKRVSSNSPNSDALQGLFPESLDKILETNNAFLEAMRPIVDNTVDEAIADIEATPEGGTVMPAVPTRADVTGTLALATCLRSWFPKFADCYLDYTLAHKQFTTHLRSFMKDSNSSFSRRIQDTGEQRLMSMLIEPVQRLPRYNLYIDNIIKQLPARHPALNSLLKARDTIAEICSHDHTIAQPSRVHDNLRAVVSAWPQTFSPKGRLISAVDIIELPPPYRPDLNGPRSVPGILLLFTDYIVILRKNSKQSMTARGLLAQLDGTDVLASERADVMVDDLSFRQTLELNTFDLTEMDSGKMVQLVPLADTVKAPLGPRRPGSSRPASLSGESAVQVFYLSGTYEGKAPRLIEDLVRARVEGRFPEEERDSHKWEARSATCADLTLLGALFEKEQDGKPAGRGAPARVRILIDPPPSPTLDEMAQTSRHGMDAIASLTAMDDGYYCLRVRQVGLAASTKTERLRAQECLPVLVTFCKECIKMRCNIKHPAMAATFLLRNQHILQSMRILTEESHEHTVKERASRPHSPVKMLSNLFGGSVSRDHGSLRKHTAPIPQMYPTPASRPTSEDGPAKAQPNSPTQVVHTAADALIRLEETLASYILALDARKGNIVGRILRGRASADELMVNELYNALLEDPANYEIVAQSPIDVLFSAFEKFVKVAWYEKIGPIISRSTWNAIQSKMDTTYPGDFEEFFRTKYGEMSPQNQRALRACIKLLADLLGGTSNDSDRGVLTASFAEVLVREGNPNEFITVLDRLVEDIQALLGEQGPSAQPTPQGSMNEGSRTQATNTGSLTSNTSLRKKFGFGTLTRKASKLGQGDESEKGEKSEKTDLASVWRALSKSKHGGETSSMSKASMGNIGRSNSTDVNARLSPKRPISRDRPTVLGAFAFEHHNSPLTTIGEGQKASGPPRKKRRSSVSDLRSLQNDISLTETPSFIAPRTPNKERLFSNDSPTTPSSTKPSFIPAPSPAGSPRRELREGSPIRAVGGVSVPRPLNLSRPLTSTATSPLKPDEVTITTNSTPTRRRKESNSVSGIPTFNSTIRSPPSGLSERPTSGNIRKLPPSPEKPSLSAAFSPPPTTGKLRMQSPQRLRERLNNEKRAIQDAENALQAELLKISDEMKAPNASPTKPAGARPHYSRNHSSTAATAPSQEAAKLQAQVTTLQTRLASLESDITSSLKVSENRLKGLDQLYRDSTAENEILYSRFNEEIGKVISRVRLGEGEAEVRKRLKEAEDEAGRLRKENARLRRENVGLKAQLRE</sequence>
<dbReference type="InterPro" id="IPR000219">
    <property type="entry name" value="DH_dom"/>
</dbReference>
<dbReference type="GO" id="GO:0031991">
    <property type="term" value="P:regulation of actomyosin contractile ring contraction"/>
    <property type="evidence" value="ECO:0007669"/>
    <property type="project" value="TreeGrafter"/>
</dbReference>
<feature type="compositionally biased region" description="Polar residues" evidence="2">
    <location>
        <begin position="1052"/>
        <end position="1070"/>
    </location>
</feature>